<keyword evidence="2" id="KW-1185">Reference proteome</keyword>
<reference evidence="1" key="1">
    <citation type="submission" date="2023-07" db="EMBL/GenBank/DDBJ databases">
        <authorList>
            <person name="Stuckert A."/>
        </authorList>
    </citation>
    <scope>NUCLEOTIDE SEQUENCE</scope>
</reference>
<dbReference type="EMBL" id="CAUEEQ010004380">
    <property type="protein sequence ID" value="CAJ0927255.1"/>
    <property type="molecule type" value="Genomic_DNA"/>
</dbReference>
<accession>A0ABN9KWS1</accession>
<sequence length="106" mass="12192">MVGHVLQSVQSVAPLSLPLLQYAWNADEEFLFKAMMVFTMRAHVDNAIHCGLNVEKSSFMDFKCFDLQRDSKSVLLVCGYIPIKHLRTSTKRRSEECYKVDAEYIT</sequence>
<dbReference type="Proteomes" id="UP001176940">
    <property type="component" value="Unassembled WGS sequence"/>
</dbReference>
<evidence type="ECO:0000313" key="2">
    <source>
        <dbReference type="Proteomes" id="UP001176940"/>
    </source>
</evidence>
<name>A0ABN9KWS1_9NEOB</name>
<protein>
    <submittedName>
        <fullName evidence="1">Uncharacterized protein</fullName>
    </submittedName>
</protein>
<feature type="non-terminal residue" evidence="1">
    <location>
        <position position="106"/>
    </location>
</feature>
<organism evidence="1 2">
    <name type="scientific">Ranitomeya imitator</name>
    <name type="common">mimic poison frog</name>
    <dbReference type="NCBI Taxonomy" id="111125"/>
    <lineage>
        <taxon>Eukaryota</taxon>
        <taxon>Metazoa</taxon>
        <taxon>Chordata</taxon>
        <taxon>Craniata</taxon>
        <taxon>Vertebrata</taxon>
        <taxon>Euteleostomi</taxon>
        <taxon>Amphibia</taxon>
        <taxon>Batrachia</taxon>
        <taxon>Anura</taxon>
        <taxon>Neobatrachia</taxon>
        <taxon>Hyloidea</taxon>
        <taxon>Dendrobatidae</taxon>
        <taxon>Dendrobatinae</taxon>
        <taxon>Ranitomeya</taxon>
    </lineage>
</organism>
<comment type="caution">
    <text evidence="1">The sequence shown here is derived from an EMBL/GenBank/DDBJ whole genome shotgun (WGS) entry which is preliminary data.</text>
</comment>
<gene>
    <name evidence="1" type="ORF">RIMI_LOCUS3000770</name>
</gene>
<proteinExistence type="predicted"/>
<evidence type="ECO:0000313" key="1">
    <source>
        <dbReference type="EMBL" id="CAJ0927255.1"/>
    </source>
</evidence>